<evidence type="ECO:0000313" key="5">
    <source>
        <dbReference type="EMBL" id="GJE90704.1"/>
    </source>
</evidence>
<dbReference type="SUPFAM" id="SSF50965">
    <property type="entry name" value="Galactose oxidase, central domain"/>
    <property type="match status" value="1"/>
</dbReference>
<organism evidence="5 6">
    <name type="scientific">Phanerochaete sordida</name>
    <dbReference type="NCBI Taxonomy" id="48140"/>
    <lineage>
        <taxon>Eukaryota</taxon>
        <taxon>Fungi</taxon>
        <taxon>Dikarya</taxon>
        <taxon>Basidiomycota</taxon>
        <taxon>Agaricomycotina</taxon>
        <taxon>Agaricomycetes</taxon>
        <taxon>Polyporales</taxon>
        <taxon>Phanerochaetaceae</taxon>
        <taxon>Phanerochaete</taxon>
    </lineage>
</organism>
<comment type="caution">
    <text evidence="5">The sequence shown here is derived from an EMBL/GenBank/DDBJ whole genome shotgun (WGS) entry which is preliminary data.</text>
</comment>
<evidence type="ECO:0000259" key="4">
    <source>
        <dbReference type="Pfam" id="PF09118"/>
    </source>
</evidence>
<dbReference type="Gene3D" id="2.130.10.80">
    <property type="entry name" value="Galactose oxidase/kelch, beta-propeller"/>
    <property type="match status" value="1"/>
</dbReference>
<dbReference type="InterPro" id="IPR014756">
    <property type="entry name" value="Ig_E-set"/>
</dbReference>
<protein>
    <submittedName>
        <fullName evidence="5">Copper radical oxidase</fullName>
    </submittedName>
</protein>
<dbReference type="SUPFAM" id="SSF81296">
    <property type="entry name" value="E set domains"/>
    <property type="match status" value="1"/>
</dbReference>
<dbReference type="AlphaFoldDB" id="A0A9P3GAB5"/>
<dbReference type="InterPro" id="IPR013783">
    <property type="entry name" value="Ig-like_fold"/>
</dbReference>
<dbReference type="InterPro" id="IPR015202">
    <property type="entry name" value="GO-like_E_set"/>
</dbReference>
<feature type="domain" description="Galactose oxidase-like Early set" evidence="4">
    <location>
        <begin position="646"/>
        <end position="742"/>
    </location>
</feature>
<evidence type="ECO:0000256" key="1">
    <source>
        <dbReference type="ARBA" id="ARBA00022729"/>
    </source>
</evidence>
<feature type="signal peptide" evidence="2">
    <location>
        <begin position="1"/>
        <end position="22"/>
    </location>
</feature>
<proteinExistence type="predicted"/>
<evidence type="ECO:0000259" key="3">
    <source>
        <dbReference type="Pfam" id="PF07250"/>
    </source>
</evidence>
<accession>A0A9P3GAB5</accession>
<reference evidence="5 6" key="1">
    <citation type="submission" date="2021-08" db="EMBL/GenBank/DDBJ databases">
        <title>Draft Genome Sequence of Phanerochaete sordida strain YK-624.</title>
        <authorList>
            <person name="Mori T."/>
            <person name="Dohra H."/>
            <person name="Suzuki T."/>
            <person name="Kawagishi H."/>
            <person name="Hirai H."/>
        </authorList>
    </citation>
    <scope>NUCLEOTIDE SEQUENCE [LARGE SCALE GENOMIC DNA]</scope>
    <source>
        <strain evidence="5 6">YK-624</strain>
    </source>
</reference>
<feature type="chain" id="PRO_5040139705" evidence="2">
    <location>
        <begin position="23"/>
        <end position="781"/>
    </location>
</feature>
<feature type="domain" description="Glyoxal oxidase N-terminal" evidence="3">
    <location>
        <begin position="259"/>
        <end position="641"/>
    </location>
</feature>
<dbReference type="Pfam" id="PF09118">
    <property type="entry name" value="GO-like_E_set"/>
    <property type="match status" value="1"/>
</dbReference>
<gene>
    <name evidence="5" type="ORF">PsYK624_068480</name>
</gene>
<evidence type="ECO:0000313" key="6">
    <source>
        <dbReference type="Proteomes" id="UP000703269"/>
    </source>
</evidence>
<keyword evidence="1 2" id="KW-0732">Signal</keyword>
<sequence length="781" mass="83982">MVVRSLLALFTLVVVFISVVLASESAWNGHTTPGSTQPTRFTPYYVAPGTKSYDSNSPIIHYSAHWKEVFSSAYIHKSVRSTTRKGAQMTFRFTGTGVEWFGSTGSRHGVAKVYLDGQLVDSVDTWSSVARQQQRLYWNFNLPFGKHTLKIVNAGQRQHRSKGSKIDVDAVVVTLGAKPSVASSAQSDDVAPIQNDAVSPQGGLYNMNLATLNPTETWTLTRKGNTGVHAMQLAVISDSHAIIVDKVEHNPLSIDGHPAWAALYNLDTHAVKPLRMQSNSFCAGGTFLSNGTLINVGGNPVVEDHTSAADFGDVDGLQAVRIFEPCDSDNVDDCEMFEDHSRVRMASPRWYNTVLRISDGSAMIIGGSLKGGWINNATTNNPTVEYYPPKDIQGSNGMPVKLQFLVDTLNSNLFPIAFSLPDGKVFVAANQDAMIYDWQTNTERRLPQIPNGVRVTYPMTGTGLLLPLTPENNYTPEVLLCGGSTVDDTKPGYEISSQDPASAQCSRMVLTEDGIAAGWQVEQMPAARTMPDAVILPTGKILIVNGAGSGISGYANVVNQVGASNADHPVFTPVLYDPAAPAGARFSAAGLPTSSIPRLYHSVATVVPSGSVMIAGSNPNLDRSEVKYGTEYRVEWLDPPYMGADRPTLGNVPQKIDFKQTVQFNVKLPSAGAGNVKVVLMDFGYVTHAVHANSRYVELVSSRDGDVVTVNGPPDGNIYPPGPGWLFVVADGIPSKGVKVMIGDGQGPEVNEAAIANVLANTSADQYDVDKKEKLFSDDSE</sequence>
<name>A0A9P3GAB5_9APHY</name>
<evidence type="ECO:0000256" key="2">
    <source>
        <dbReference type="SAM" id="SignalP"/>
    </source>
</evidence>
<dbReference type="InterPro" id="IPR011043">
    <property type="entry name" value="Gal_Oxase/kelch_b-propeller"/>
</dbReference>
<dbReference type="Proteomes" id="UP000703269">
    <property type="component" value="Unassembled WGS sequence"/>
</dbReference>
<dbReference type="Pfam" id="PF07250">
    <property type="entry name" value="Glyoxal_oxid_N"/>
    <property type="match status" value="1"/>
</dbReference>
<dbReference type="PANTHER" id="PTHR32208">
    <property type="entry name" value="SECRETED PROTEIN-RELATED"/>
    <property type="match status" value="1"/>
</dbReference>
<dbReference type="OrthoDB" id="2019572at2759"/>
<dbReference type="Gene3D" id="2.60.120.260">
    <property type="entry name" value="Galactose-binding domain-like"/>
    <property type="match status" value="1"/>
</dbReference>
<keyword evidence="6" id="KW-1185">Reference proteome</keyword>
<dbReference type="PANTHER" id="PTHR32208:SF96">
    <property type="entry name" value="GLYOXAL OXIDASE"/>
    <property type="match status" value="1"/>
</dbReference>
<dbReference type="InterPro" id="IPR037293">
    <property type="entry name" value="Gal_Oxidase_central_sf"/>
</dbReference>
<dbReference type="EMBL" id="BPQB01000018">
    <property type="protein sequence ID" value="GJE90704.1"/>
    <property type="molecule type" value="Genomic_DNA"/>
</dbReference>
<dbReference type="CDD" id="cd02851">
    <property type="entry name" value="E_set_GO_C"/>
    <property type="match status" value="1"/>
</dbReference>
<dbReference type="Gene3D" id="2.60.40.10">
    <property type="entry name" value="Immunoglobulins"/>
    <property type="match status" value="1"/>
</dbReference>
<dbReference type="InterPro" id="IPR009880">
    <property type="entry name" value="Glyoxal_oxidase_N"/>
</dbReference>